<dbReference type="PANTHER" id="PTHR12837">
    <property type="entry name" value="POLY ADP-RIBOSE GLYCOHYDROLASE"/>
    <property type="match status" value="1"/>
</dbReference>
<organism evidence="2">
    <name type="scientific">Ensete ventricosum</name>
    <name type="common">Abyssinian banana</name>
    <name type="synonym">Musa ensete</name>
    <dbReference type="NCBI Taxonomy" id="4639"/>
    <lineage>
        <taxon>Eukaryota</taxon>
        <taxon>Viridiplantae</taxon>
        <taxon>Streptophyta</taxon>
        <taxon>Embryophyta</taxon>
        <taxon>Tracheophyta</taxon>
        <taxon>Spermatophyta</taxon>
        <taxon>Magnoliopsida</taxon>
        <taxon>Liliopsida</taxon>
        <taxon>Zingiberales</taxon>
        <taxon>Musaceae</taxon>
        <taxon>Ensete</taxon>
    </lineage>
</organism>
<feature type="non-terminal residue" evidence="2">
    <location>
        <position position="60"/>
    </location>
</feature>
<sequence length="60" mass="6679">MQLFLLIRETNKAFCGFLHQSMYKCRLKDNVGIATGNWGCGAFGGDPEIKSIIQWLAASQ</sequence>
<dbReference type="GO" id="GO:0005737">
    <property type="term" value="C:cytoplasm"/>
    <property type="evidence" value="ECO:0007669"/>
    <property type="project" value="TreeGrafter"/>
</dbReference>
<dbReference type="GO" id="GO:0005634">
    <property type="term" value="C:nucleus"/>
    <property type="evidence" value="ECO:0007669"/>
    <property type="project" value="TreeGrafter"/>
</dbReference>
<dbReference type="GO" id="GO:1990966">
    <property type="term" value="P:ATP generation from poly-ADP-D-ribose"/>
    <property type="evidence" value="ECO:0007669"/>
    <property type="project" value="TreeGrafter"/>
</dbReference>
<name>A0A445M9J8_ENSVE</name>
<dbReference type="AlphaFoldDB" id="A0A445M9J8"/>
<dbReference type="Proteomes" id="UP000290560">
    <property type="component" value="Unassembled WGS sequence"/>
</dbReference>
<dbReference type="InterPro" id="IPR046372">
    <property type="entry name" value="PARG_cat_C"/>
</dbReference>
<dbReference type="GO" id="GO:0005975">
    <property type="term" value="P:carbohydrate metabolic process"/>
    <property type="evidence" value="ECO:0007669"/>
    <property type="project" value="InterPro"/>
</dbReference>
<dbReference type="EMBL" id="KV875474">
    <property type="protein sequence ID" value="RZR70922.1"/>
    <property type="molecule type" value="Genomic_DNA"/>
</dbReference>
<reference evidence="2" key="1">
    <citation type="journal article" date="2018" name="Data Brief">
        <title>Genome sequence data from 17 accessions of Ensete ventricosum, a staple food crop for millions in Ethiopia.</title>
        <authorList>
            <person name="Yemataw Z."/>
            <person name="Muzemil S."/>
            <person name="Ambachew D."/>
            <person name="Tripathi L."/>
            <person name="Tesfaye K."/>
            <person name="Chala A."/>
            <person name="Farbos A."/>
            <person name="O'Neill P."/>
            <person name="Moore K."/>
            <person name="Grant M."/>
            <person name="Studholme D.J."/>
        </authorList>
    </citation>
    <scope>NUCLEOTIDE SEQUENCE [LARGE SCALE GENOMIC DNA]</scope>
    <source>
        <tissue evidence="2">Leaf</tissue>
    </source>
</reference>
<feature type="domain" description="PARG catalytic Macro" evidence="1">
    <location>
        <begin position="6"/>
        <end position="60"/>
    </location>
</feature>
<accession>A0A445M9J8</accession>
<evidence type="ECO:0000313" key="2">
    <source>
        <dbReference type="EMBL" id="RZR70922.1"/>
    </source>
</evidence>
<dbReference type="PANTHER" id="PTHR12837:SF0">
    <property type="entry name" value="POLY(ADP-RIBOSE) GLYCOHYDROLASE"/>
    <property type="match status" value="1"/>
</dbReference>
<gene>
    <name evidence="2" type="ORF">BHM03_00002331</name>
</gene>
<dbReference type="GO" id="GO:0006282">
    <property type="term" value="P:regulation of DNA repair"/>
    <property type="evidence" value="ECO:0007669"/>
    <property type="project" value="InterPro"/>
</dbReference>
<proteinExistence type="predicted"/>
<dbReference type="GO" id="GO:0004649">
    <property type="term" value="F:poly(ADP-ribose) glycohydrolase activity"/>
    <property type="evidence" value="ECO:0007669"/>
    <property type="project" value="InterPro"/>
</dbReference>
<protein>
    <recommendedName>
        <fullName evidence="1">PARG catalytic Macro domain-containing protein</fullName>
    </recommendedName>
</protein>
<dbReference type="GO" id="GO:0009225">
    <property type="term" value="P:nucleotide-sugar metabolic process"/>
    <property type="evidence" value="ECO:0007669"/>
    <property type="project" value="TreeGrafter"/>
</dbReference>
<dbReference type="Pfam" id="PF05028">
    <property type="entry name" value="PARG_cat_C"/>
    <property type="match status" value="1"/>
</dbReference>
<dbReference type="InterPro" id="IPR007724">
    <property type="entry name" value="Poly_GlycHdrlase"/>
</dbReference>
<evidence type="ECO:0000259" key="1">
    <source>
        <dbReference type="Pfam" id="PF05028"/>
    </source>
</evidence>